<dbReference type="InterPro" id="IPR005135">
    <property type="entry name" value="Endo/exonuclease/phosphatase"/>
</dbReference>
<keyword evidence="2" id="KW-0695">RNA-directed DNA polymerase</keyword>
<dbReference type="AlphaFoldDB" id="A0A4C1Y3S6"/>
<comment type="caution">
    <text evidence="2">The sequence shown here is derived from an EMBL/GenBank/DDBJ whole genome shotgun (WGS) entry which is preliminary data.</text>
</comment>
<keyword evidence="2" id="KW-0548">Nucleotidyltransferase</keyword>
<proteinExistence type="predicted"/>
<dbReference type="OrthoDB" id="415822at2759"/>
<evidence type="ECO:0000313" key="3">
    <source>
        <dbReference type="Proteomes" id="UP000299102"/>
    </source>
</evidence>
<sequence length="150" mass="16839">MPSQVMVIYERSRRTVEEGVQPFTIVATYCCLIVIPLINMESTDCRLAVTDQGVLVIVSVYFPSPKRLLRRDLRALLALGYAVVLFGDFNCKSTRWGCPNNNCNGNKLDRFEDRLDLEIIALSTATYIPDNVRNRPSTLDIVPTKGVALN</sequence>
<keyword evidence="2" id="KW-0808">Transferase</keyword>
<gene>
    <name evidence="2" type="primary">pol</name>
    <name evidence="2" type="ORF">EVAR_53535_1</name>
</gene>
<dbReference type="EMBL" id="BGZK01001088">
    <property type="protein sequence ID" value="GBP70871.1"/>
    <property type="molecule type" value="Genomic_DNA"/>
</dbReference>
<protein>
    <submittedName>
        <fullName evidence="2">RNA-directed DNA polymerase from mobile element jockey</fullName>
    </submittedName>
</protein>
<evidence type="ECO:0000313" key="2">
    <source>
        <dbReference type="EMBL" id="GBP70871.1"/>
    </source>
</evidence>
<feature type="domain" description="Endonuclease/exonuclease/phosphatase" evidence="1">
    <location>
        <begin position="56"/>
        <end position="144"/>
    </location>
</feature>
<reference evidence="2 3" key="1">
    <citation type="journal article" date="2019" name="Commun. Biol.">
        <title>The bagworm genome reveals a unique fibroin gene that provides high tensile strength.</title>
        <authorList>
            <person name="Kono N."/>
            <person name="Nakamura H."/>
            <person name="Ohtoshi R."/>
            <person name="Tomita M."/>
            <person name="Numata K."/>
            <person name="Arakawa K."/>
        </authorList>
    </citation>
    <scope>NUCLEOTIDE SEQUENCE [LARGE SCALE GENOMIC DNA]</scope>
</reference>
<dbReference type="GO" id="GO:0003964">
    <property type="term" value="F:RNA-directed DNA polymerase activity"/>
    <property type="evidence" value="ECO:0007669"/>
    <property type="project" value="UniProtKB-KW"/>
</dbReference>
<accession>A0A4C1Y3S6</accession>
<dbReference type="Gene3D" id="3.60.10.10">
    <property type="entry name" value="Endonuclease/exonuclease/phosphatase"/>
    <property type="match status" value="1"/>
</dbReference>
<dbReference type="Pfam" id="PF14529">
    <property type="entry name" value="Exo_endo_phos_2"/>
    <property type="match status" value="1"/>
</dbReference>
<dbReference type="SUPFAM" id="SSF56219">
    <property type="entry name" value="DNase I-like"/>
    <property type="match status" value="1"/>
</dbReference>
<dbReference type="Proteomes" id="UP000299102">
    <property type="component" value="Unassembled WGS sequence"/>
</dbReference>
<organism evidence="2 3">
    <name type="scientific">Eumeta variegata</name>
    <name type="common">Bagworm moth</name>
    <name type="synonym">Eumeta japonica</name>
    <dbReference type="NCBI Taxonomy" id="151549"/>
    <lineage>
        <taxon>Eukaryota</taxon>
        <taxon>Metazoa</taxon>
        <taxon>Ecdysozoa</taxon>
        <taxon>Arthropoda</taxon>
        <taxon>Hexapoda</taxon>
        <taxon>Insecta</taxon>
        <taxon>Pterygota</taxon>
        <taxon>Neoptera</taxon>
        <taxon>Endopterygota</taxon>
        <taxon>Lepidoptera</taxon>
        <taxon>Glossata</taxon>
        <taxon>Ditrysia</taxon>
        <taxon>Tineoidea</taxon>
        <taxon>Psychidae</taxon>
        <taxon>Oiketicinae</taxon>
        <taxon>Eumeta</taxon>
    </lineage>
</organism>
<name>A0A4C1Y3S6_EUMVA</name>
<keyword evidence="3" id="KW-1185">Reference proteome</keyword>
<evidence type="ECO:0000259" key="1">
    <source>
        <dbReference type="Pfam" id="PF14529"/>
    </source>
</evidence>
<dbReference type="InterPro" id="IPR036691">
    <property type="entry name" value="Endo/exonu/phosph_ase_sf"/>
</dbReference>